<evidence type="ECO:0000313" key="4">
    <source>
        <dbReference type="Proteomes" id="UP000199103"/>
    </source>
</evidence>
<dbReference type="InterPro" id="IPR039564">
    <property type="entry name" value="Peptidase_C39-like"/>
</dbReference>
<keyword evidence="4" id="KW-1185">Reference proteome</keyword>
<dbReference type="AlphaFoldDB" id="A0A1H2A645"/>
<proteinExistence type="predicted"/>
<evidence type="ECO:0000313" key="3">
    <source>
        <dbReference type="EMBL" id="SDT41252.1"/>
    </source>
</evidence>
<evidence type="ECO:0000256" key="1">
    <source>
        <dbReference type="SAM" id="SignalP"/>
    </source>
</evidence>
<sequence>MRIAAASAVTGACVLALLAAASPAQAEPRTPLDRPAERSRIIGTPTLSADELAGIAAKDSRARRQVSQRAVSSSGLVDSMRWVQQANSYYCGPATLVTMLKGIRVSRTQAQAASMLGTTRNGTDWYNGTSYPMPAAINSVAPAGVRYYAQGLNTSPTSGEKSTFKTRLVTDVNDGYGIAGNAWEIANGPHLVGHPADRQIFHWIPIRGYSNSGGNTHYVDPASGAASISWSGGVPKSSAITTDKMVTILGGRGYVW</sequence>
<dbReference type="EMBL" id="LT629772">
    <property type="protein sequence ID" value="SDT41252.1"/>
    <property type="molecule type" value="Genomic_DNA"/>
</dbReference>
<accession>A0A1H2A645</accession>
<dbReference type="RefSeq" id="WP_091530225.1">
    <property type="nucleotide sequence ID" value="NZ_LT629772.1"/>
</dbReference>
<name>A0A1H2A645_9ACTN</name>
<reference evidence="3 4" key="1">
    <citation type="submission" date="2016-10" db="EMBL/GenBank/DDBJ databases">
        <authorList>
            <person name="de Groot N.N."/>
        </authorList>
    </citation>
    <scope>NUCLEOTIDE SEQUENCE [LARGE SCALE GENOMIC DNA]</scope>
    <source>
        <strain evidence="3 4">DSM 21800</strain>
    </source>
</reference>
<keyword evidence="1" id="KW-0732">Signal</keyword>
<organism evidence="3 4">
    <name type="scientific">Microlunatus soli</name>
    <dbReference type="NCBI Taxonomy" id="630515"/>
    <lineage>
        <taxon>Bacteria</taxon>
        <taxon>Bacillati</taxon>
        <taxon>Actinomycetota</taxon>
        <taxon>Actinomycetes</taxon>
        <taxon>Propionibacteriales</taxon>
        <taxon>Propionibacteriaceae</taxon>
        <taxon>Microlunatus</taxon>
    </lineage>
</organism>
<protein>
    <submittedName>
        <fullName evidence="3">Peptidase_C39 like family protein</fullName>
    </submittedName>
</protein>
<dbReference type="STRING" id="630515.SAMN04489812_5684"/>
<feature type="signal peptide" evidence="1">
    <location>
        <begin position="1"/>
        <end position="26"/>
    </location>
</feature>
<feature type="domain" description="Peptidase C39-like" evidence="2">
    <location>
        <begin position="81"/>
        <end position="222"/>
    </location>
</feature>
<feature type="chain" id="PRO_5009268498" evidence="1">
    <location>
        <begin position="27"/>
        <end position="256"/>
    </location>
</feature>
<dbReference type="Pfam" id="PF13529">
    <property type="entry name" value="Peptidase_C39_2"/>
    <property type="match status" value="1"/>
</dbReference>
<gene>
    <name evidence="3" type="ORF">SAMN04489812_5684</name>
</gene>
<dbReference type="OrthoDB" id="3385524at2"/>
<evidence type="ECO:0000259" key="2">
    <source>
        <dbReference type="Pfam" id="PF13529"/>
    </source>
</evidence>
<dbReference type="Proteomes" id="UP000199103">
    <property type="component" value="Chromosome I"/>
</dbReference>